<dbReference type="Gene3D" id="3.30.460.10">
    <property type="entry name" value="Beta Polymerase, domain 2"/>
    <property type="match status" value="1"/>
</dbReference>
<dbReference type="RefSeq" id="WP_242942342.1">
    <property type="nucleotide sequence ID" value="NZ_FRAD01000009.1"/>
</dbReference>
<dbReference type="UniPathway" id="UPA00908">
    <property type="reaction ID" value="UER00884"/>
</dbReference>
<protein>
    <submittedName>
        <fullName evidence="1">Putative GTP pyrophosphokinase</fullName>
    </submittedName>
</protein>
<dbReference type="InterPro" id="IPR043519">
    <property type="entry name" value="NT_sf"/>
</dbReference>
<keyword evidence="1" id="KW-0808">Transferase</keyword>
<dbReference type="GO" id="GO:0015970">
    <property type="term" value="P:guanosine tetraphosphate biosynthetic process"/>
    <property type="evidence" value="ECO:0007669"/>
    <property type="project" value="UniProtKB-UniPathway"/>
</dbReference>
<name>A0A1M6N2V5_9CLOT</name>
<evidence type="ECO:0000313" key="2">
    <source>
        <dbReference type="Proteomes" id="UP000183952"/>
    </source>
</evidence>
<sequence length="148" mass="17657">MPIDSRIKSIGSAIIKFDKYYPDVNFSSVFNDILGFRAVCSDYSEVLELELEKNIRIVDMSKGKSNDDGYRGIHVYYQKTNYHYPIEIQLNAYYDRQFNDWMHDKFYKRGFDKSIGQILRKQYEDGKIKTRKEFEEVLKYVLSNCKKV</sequence>
<dbReference type="AlphaFoldDB" id="A0A1M6N2V5"/>
<evidence type="ECO:0000313" key="1">
    <source>
        <dbReference type="EMBL" id="SHJ90059.1"/>
    </source>
</evidence>
<accession>A0A1M6N2V5</accession>
<dbReference type="SUPFAM" id="SSF81301">
    <property type="entry name" value="Nucleotidyltransferase"/>
    <property type="match status" value="1"/>
</dbReference>
<keyword evidence="2" id="KW-1185">Reference proteome</keyword>
<keyword evidence="1" id="KW-0418">Kinase</keyword>
<dbReference type="EMBL" id="FRAD01000009">
    <property type="protein sequence ID" value="SHJ90059.1"/>
    <property type="molecule type" value="Genomic_DNA"/>
</dbReference>
<dbReference type="Proteomes" id="UP000183952">
    <property type="component" value="Unassembled WGS sequence"/>
</dbReference>
<reference evidence="1 2" key="1">
    <citation type="submission" date="2016-11" db="EMBL/GenBank/DDBJ databases">
        <authorList>
            <person name="Jaros S."/>
            <person name="Januszkiewicz K."/>
            <person name="Wedrychowicz H."/>
        </authorList>
    </citation>
    <scope>NUCLEOTIDE SEQUENCE [LARGE SCALE GENOMIC DNA]</scope>
    <source>
        <strain evidence="1 2">DSM 3090</strain>
    </source>
</reference>
<dbReference type="STRING" id="1121331.SAMN02745248_01244"/>
<organism evidence="1 2">
    <name type="scientific">Hathewaya proteolytica DSM 3090</name>
    <dbReference type="NCBI Taxonomy" id="1121331"/>
    <lineage>
        <taxon>Bacteria</taxon>
        <taxon>Bacillati</taxon>
        <taxon>Bacillota</taxon>
        <taxon>Clostridia</taxon>
        <taxon>Eubacteriales</taxon>
        <taxon>Clostridiaceae</taxon>
        <taxon>Hathewaya</taxon>
    </lineage>
</organism>
<proteinExistence type="predicted"/>
<gene>
    <name evidence="1" type="ORF">SAMN02745248_01244</name>
</gene>
<dbReference type="GO" id="GO:0016301">
    <property type="term" value="F:kinase activity"/>
    <property type="evidence" value="ECO:0007669"/>
    <property type="project" value="UniProtKB-KW"/>
</dbReference>